<feature type="compositionally biased region" description="Gly residues" evidence="1">
    <location>
        <begin position="246"/>
        <end position="256"/>
    </location>
</feature>
<comment type="caution">
    <text evidence="4">The sequence shown here is derived from an EMBL/GenBank/DDBJ whole genome shotgun (WGS) entry which is preliminary data.</text>
</comment>
<evidence type="ECO:0000313" key="4">
    <source>
        <dbReference type="EMBL" id="GFH00100.1"/>
    </source>
</evidence>
<keyword evidence="2" id="KW-1133">Transmembrane helix</keyword>
<proteinExistence type="predicted"/>
<keyword evidence="3" id="KW-0732">Signal</keyword>
<feature type="region of interest" description="Disordered" evidence="1">
    <location>
        <begin position="224"/>
        <end position="284"/>
    </location>
</feature>
<feature type="signal peptide" evidence="3">
    <location>
        <begin position="1"/>
        <end position="25"/>
    </location>
</feature>
<name>A0A7I9ZGF9_9MYCO</name>
<feature type="chain" id="PRO_5029743980" evidence="3">
    <location>
        <begin position="26"/>
        <end position="350"/>
    </location>
</feature>
<keyword evidence="2" id="KW-0472">Membrane</keyword>
<gene>
    <name evidence="4" type="ORF">MHIP_05830</name>
</gene>
<feature type="transmembrane region" description="Helical" evidence="2">
    <location>
        <begin position="308"/>
        <end position="331"/>
    </location>
</feature>
<evidence type="ECO:0000256" key="1">
    <source>
        <dbReference type="SAM" id="MobiDB-lite"/>
    </source>
</evidence>
<evidence type="ECO:0000256" key="2">
    <source>
        <dbReference type="SAM" id="Phobius"/>
    </source>
</evidence>
<organism evidence="4 5">
    <name type="scientific">Mycolicibacterium hippocampi</name>
    <dbReference type="NCBI Taxonomy" id="659824"/>
    <lineage>
        <taxon>Bacteria</taxon>
        <taxon>Bacillati</taxon>
        <taxon>Actinomycetota</taxon>
        <taxon>Actinomycetes</taxon>
        <taxon>Mycobacteriales</taxon>
        <taxon>Mycobacteriaceae</taxon>
        <taxon>Mycolicibacterium</taxon>
    </lineage>
</organism>
<dbReference type="RefSeq" id="WP_163886946.1">
    <property type="nucleotide sequence ID" value="NZ_BLLB01000002.1"/>
</dbReference>
<protein>
    <submittedName>
        <fullName evidence="4">Uncharacterized protein</fullName>
    </submittedName>
</protein>
<dbReference type="Proteomes" id="UP000465304">
    <property type="component" value="Unassembled WGS sequence"/>
</dbReference>
<evidence type="ECO:0000313" key="5">
    <source>
        <dbReference type="Proteomes" id="UP000465304"/>
    </source>
</evidence>
<feature type="region of interest" description="Disordered" evidence="1">
    <location>
        <begin position="23"/>
        <end position="208"/>
    </location>
</feature>
<sequence length="350" mass="35372">MGSRARMAAAACLLASGLLTGGVGAASAFADPGQSTGDGTSSRKSDPAGRSTDTSSGTRRHDTATPGNGSGPVREKRADGADRPDRPDRDLPDREDREDRESPVGEEGQTDEPANELDPEVPADDALDVVARDGQQAADRKLWPPCCENPEQEGDCPPWWPRPDPDTDEPPTSESGSGGRPEVDLPAGLPFTPPRAVTPEFSPPVGDPIDPDVVDVVPVGGLAASGTPGSPVSMPVLVPAPSGAGPRSGPGTGGAGSPLSNGPRQGTAEPLPARQPPPATAGSNVAVGASSYRVGYGEYLRAAGLSQIAVLAVPGLAGILVLTGAGGLLGYRQAKAGHAVRTSGIARYMN</sequence>
<evidence type="ECO:0000256" key="3">
    <source>
        <dbReference type="SAM" id="SignalP"/>
    </source>
</evidence>
<dbReference type="AlphaFoldDB" id="A0A7I9ZGF9"/>
<feature type="compositionally biased region" description="Basic and acidic residues" evidence="1">
    <location>
        <begin position="73"/>
        <end position="103"/>
    </location>
</feature>
<accession>A0A7I9ZGF9</accession>
<feature type="compositionally biased region" description="Acidic residues" evidence="1">
    <location>
        <begin position="108"/>
        <end position="127"/>
    </location>
</feature>
<reference evidence="4 5" key="1">
    <citation type="journal article" date="2019" name="Emerg. Microbes Infect.">
        <title>Comprehensive subspecies identification of 175 nontuberculous mycobacteria species based on 7547 genomic profiles.</title>
        <authorList>
            <person name="Matsumoto Y."/>
            <person name="Kinjo T."/>
            <person name="Motooka D."/>
            <person name="Nabeya D."/>
            <person name="Jung N."/>
            <person name="Uechi K."/>
            <person name="Horii T."/>
            <person name="Iida T."/>
            <person name="Fujita J."/>
            <person name="Nakamura S."/>
        </authorList>
    </citation>
    <scope>NUCLEOTIDE SEQUENCE [LARGE SCALE GENOMIC DNA]</scope>
    <source>
        <strain evidence="4 5">JCM 30996</strain>
    </source>
</reference>
<dbReference type="EMBL" id="BLLB01000002">
    <property type="protein sequence ID" value="GFH00100.1"/>
    <property type="molecule type" value="Genomic_DNA"/>
</dbReference>
<keyword evidence="2" id="KW-0812">Transmembrane</keyword>
<keyword evidence="5" id="KW-1185">Reference proteome</keyword>